<feature type="chain" id="PRO_5022681010" evidence="2">
    <location>
        <begin position="24"/>
        <end position="156"/>
    </location>
</feature>
<name>A0A5C3MMP5_9AGAM</name>
<feature type="signal peptide" evidence="2">
    <location>
        <begin position="1"/>
        <end position="23"/>
    </location>
</feature>
<protein>
    <submittedName>
        <fullName evidence="3">Uncharacterized protein</fullName>
    </submittedName>
</protein>
<evidence type="ECO:0000313" key="4">
    <source>
        <dbReference type="Proteomes" id="UP000305948"/>
    </source>
</evidence>
<gene>
    <name evidence="3" type="ORF">OE88DRAFT_1668446</name>
</gene>
<keyword evidence="4" id="KW-1185">Reference proteome</keyword>
<feature type="compositionally biased region" description="Low complexity" evidence="1">
    <location>
        <begin position="58"/>
        <end position="69"/>
    </location>
</feature>
<evidence type="ECO:0000256" key="2">
    <source>
        <dbReference type="SAM" id="SignalP"/>
    </source>
</evidence>
<evidence type="ECO:0000313" key="3">
    <source>
        <dbReference type="EMBL" id="TFK46023.1"/>
    </source>
</evidence>
<accession>A0A5C3MMP5</accession>
<feature type="region of interest" description="Disordered" evidence="1">
    <location>
        <begin position="52"/>
        <end position="93"/>
    </location>
</feature>
<organism evidence="3 4">
    <name type="scientific">Heliocybe sulcata</name>
    <dbReference type="NCBI Taxonomy" id="5364"/>
    <lineage>
        <taxon>Eukaryota</taxon>
        <taxon>Fungi</taxon>
        <taxon>Dikarya</taxon>
        <taxon>Basidiomycota</taxon>
        <taxon>Agaricomycotina</taxon>
        <taxon>Agaricomycetes</taxon>
        <taxon>Gloeophyllales</taxon>
        <taxon>Gloeophyllaceae</taxon>
        <taxon>Heliocybe</taxon>
    </lineage>
</organism>
<reference evidence="3 4" key="1">
    <citation type="journal article" date="2019" name="Nat. Ecol. Evol.">
        <title>Megaphylogeny resolves global patterns of mushroom evolution.</title>
        <authorList>
            <person name="Varga T."/>
            <person name="Krizsan K."/>
            <person name="Foldi C."/>
            <person name="Dima B."/>
            <person name="Sanchez-Garcia M."/>
            <person name="Sanchez-Ramirez S."/>
            <person name="Szollosi G.J."/>
            <person name="Szarkandi J.G."/>
            <person name="Papp V."/>
            <person name="Albert L."/>
            <person name="Andreopoulos W."/>
            <person name="Angelini C."/>
            <person name="Antonin V."/>
            <person name="Barry K.W."/>
            <person name="Bougher N.L."/>
            <person name="Buchanan P."/>
            <person name="Buyck B."/>
            <person name="Bense V."/>
            <person name="Catcheside P."/>
            <person name="Chovatia M."/>
            <person name="Cooper J."/>
            <person name="Damon W."/>
            <person name="Desjardin D."/>
            <person name="Finy P."/>
            <person name="Geml J."/>
            <person name="Haridas S."/>
            <person name="Hughes K."/>
            <person name="Justo A."/>
            <person name="Karasinski D."/>
            <person name="Kautmanova I."/>
            <person name="Kiss B."/>
            <person name="Kocsube S."/>
            <person name="Kotiranta H."/>
            <person name="LaButti K.M."/>
            <person name="Lechner B.E."/>
            <person name="Liimatainen K."/>
            <person name="Lipzen A."/>
            <person name="Lukacs Z."/>
            <person name="Mihaltcheva S."/>
            <person name="Morgado L.N."/>
            <person name="Niskanen T."/>
            <person name="Noordeloos M.E."/>
            <person name="Ohm R.A."/>
            <person name="Ortiz-Santana B."/>
            <person name="Ovrebo C."/>
            <person name="Racz N."/>
            <person name="Riley R."/>
            <person name="Savchenko A."/>
            <person name="Shiryaev A."/>
            <person name="Soop K."/>
            <person name="Spirin V."/>
            <person name="Szebenyi C."/>
            <person name="Tomsovsky M."/>
            <person name="Tulloss R.E."/>
            <person name="Uehling J."/>
            <person name="Grigoriev I.V."/>
            <person name="Vagvolgyi C."/>
            <person name="Papp T."/>
            <person name="Martin F.M."/>
            <person name="Miettinen O."/>
            <person name="Hibbett D.S."/>
            <person name="Nagy L.G."/>
        </authorList>
    </citation>
    <scope>NUCLEOTIDE SEQUENCE [LARGE SCALE GENOMIC DNA]</scope>
    <source>
        <strain evidence="3 4">OMC1185</strain>
    </source>
</reference>
<evidence type="ECO:0000256" key="1">
    <source>
        <dbReference type="SAM" id="MobiDB-lite"/>
    </source>
</evidence>
<dbReference type="AlphaFoldDB" id="A0A5C3MMP5"/>
<sequence>MRHFFSLVIIFALFAFAKFHATAAPVEVRAPLSDGPDPEWWGRLQDIDKLGPHAKGPAAATTTSTTASAFTPGVIRDPYKRHDGHEGRAADTGAASVTIASVPSVVIRDPYKRHDGHKGHVADTSASSTTLASASVVIYEPYKRDPRVTPQPMEPY</sequence>
<feature type="compositionally biased region" description="Basic and acidic residues" evidence="1">
    <location>
        <begin position="77"/>
        <end position="89"/>
    </location>
</feature>
<proteinExistence type="predicted"/>
<keyword evidence="2" id="KW-0732">Signal</keyword>
<dbReference type="EMBL" id="ML213534">
    <property type="protein sequence ID" value="TFK46023.1"/>
    <property type="molecule type" value="Genomic_DNA"/>
</dbReference>
<dbReference type="Proteomes" id="UP000305948">
    <property type="component" value="Unassembled WGS sequence"/>
</dbReference>